<dbReference type="Pfam" id="PF04479">
    <property type="entry name" value="RTA1"/>
    <property type="match status" value="1"/>
</dbReference>
<dbReference type="Proteomes" id="UP000813824">
    <property type="component" value="Unassembled WGS sequence"/>
</dbReference>
<feature type="transmembrane region" description="Helical" evidence="5">
    <location>
        <begin position="171"/>
        <end position="195"/>
    </location>
</feature>
<evidence type="ECO:0000256" key="5">
    <source>
        <dbReference type="SAM" id="Phobius"/>
    </source>
</evidence>
<reference evidence="6" key="1">
    <citation type="journal article" date="2021" name="New Phytol.">
        <title>Evolutionary innovations through gain and loss of genes in the ectomycorrhizal Boletales.</title>
        <authorList>
            <person name="Wu G."/>
            <person name="Miyauchi S."/>
            <person name="Morin E."/>
            <person name="Kuo A."/>
            <person name="Drula E."/>
            <person name="Varga T."/>
            <person name="Kohler A."/>
            <person name="Feng B."/>
            <person name="Cao Y."/>
            <person name="Lipzen A."/>
            <person name="Daum C."/>
            <person name="Hundley H."/>
            <person name="Pangilinan J."/>
            <person name="Johnson J."/>
            <person name="Barry K."/>
            <person name="LaButti K."/>
            <person name="Ng V."/>
            <person name="Ahrendt S."/>
            <person name="Min B."/>
            <person name="Choi I.G."/>
            <person name="Park H."/>
            <person name="Plett J.M."/>
            <person name="Magnuson J."/>
            <person name="Spatafora J.W."/>
            <person name="Nagy L.G."/>
            <person name="Henrissat B."/>
            <person name="Grigoriev I.V."/>
            <person name="Yang Z.L."/>
            <person name="Xu J."/>
            <person name="Martin F.M."/>
        </authorList>
    </citation>
    <scope>NUCLEOTIDE SEQUENCE</scope>
    <source>
        <strain evidence="6">KKN 215</strain>
    </source>
</reference>
<dbReference type="AlphaFoldDB" id="A0A8K0XLM0"/>
<evidence type="ECO:0000256" key="1">
    <source>
        <dbReference type="ARBA" id="ARBA00004141"/>
    </source>
</evidence>
<dbReference type="PANTHER" id="PTHR31465">
    <property type="entry name" value="PROTEIN RTA1-RELATED"/>
    <property type="match status" value="1"/>
</dbReference>
<evidence type="ECO:0000256" key="3">
    <source>
        <dbReference type="ARBA" id="ARBA00022989"/>
    </source>
</evidence>
<keyword evidence="4 5" id="KW-0472">Membrane</keyword>
<feature type="transmembrane region" description="Helical" evidence="5">
    <location>
        <begin position="34"/>
        <end position="52"/>
    </location>
</feature>
<keyword evidence="2 5" id="KW-0812">Transmembrane</keyword>
<feature type="transmembrane region" description="Helical" evidence="5">
    <location>
        <begin position="258"/>
        <end position="276"/>
    </location>
</feature>
<dbReference type="GO" id="GO:0005886">
    <property type="term" value="C:plasma membrane"/>
    <property type="evidence" value="ECO:0007669"/>
    <property type="project" value="TreeGrafter"/>
</dbReference>
<dbReference type="GO" id="GO:0000324">
    <property type="term" value="C:fungal-type vacuole"/>
    <property type="evidence" value="ECO:0007669"/>
    <property type="project" value="TreeGrafter"/>
</dbReference>
<feature type="transmembrane region" description="Helical" evidence="5">
    <location>
        <begin position="220"/>
        <end position="238"/>
    </location>
</feature>
<proteinExistence type="predicted"/>
<feature type="transmembrane region" description="Helical" evidence="5">
    <location>
        <begin position="59"/>
        <end position="78"/>
    </location>
</feature>
<evidence type="ECO:0000256" key="2">
    <source>
        <dbReference type="ARBA" id="ARBA00022692"/>
    </source>
</evidence>
<dbReference type="EMBL" id="JAEVFJ010000038">
    <property type="protein sequence ID" value="KAH8089893.1"/>
    <property type="molecule type" value="Genomic_DNA"/>
</dbReference>
<keyword evidence="3 5" id="KW-1133">Transmembrane helix</keyword>
<feature type="transmembrane region" description="Helical" evidence="5">
    <location>
        <begin position="137"/>
        <end position="159"/>
    </location>
</feature>
<keyword evidence="7" id="KW-1185">Reference proteome</keyword>
<comment type="caution">
    <text evidence="6">The sequence shown here is derived from an EMBL/GenBank/DDBJ whole genome shotgun (WGS) entry which is preliminary data.</text>
</comment>
<dbReference type="InterPro" id="IPR007568">
    <property type="entry name" value="RTA1"/>
</dbReference>
<dbReference type="OrthoDB" id="3358017at2759"/>
<protein>
    <submittedName>
        <fullName evidence="6">RTA1-domain-containing protein</fullName>
    </submittedName>
</protein>
<dbReference type="PANTHER" id="PTHR31465:SF9">
    <property type="entry name" value="SPHINGOID LONG-CHAIN BASE TRANSPORTER RSB1"/>
    <property type="match status" value="1"/>
</dbReference>
<gene>
    <name evidence="6" type="ORF">BXZ70DRAFT_954357</name>
</gene>
<accession>A0A8K0XLM0</accession>
<evidence type="ECO:0000313" key="6">
    <source>
        <dbReference type="EMBL" id="KAH8089893.1"/>
    </source>
</evidence>
<feature type="transmembrane region" description="Helical" evidence="5">
    <location>
        <begin position="93"/>
        <end position="116"/>
    </location>
</feature>
<evidence type="ECO:0000313" key="7">
    <source>
        <dbReference type="Proteomes" id="UP000813824"/>
    </source>
</evidence>
<name>A0A8K0XLM0_9AGAR</name>
<organism evidence="6 7">
    <name type="scientific">Cristinia sonorae</name>
    <dbReference type="NCBI Taxonomy" id="1940300"/>
    <lineage>
        <taxon>Eukaryota</taxon>
        <taxon>Fungi</taxon>
        <taxon>Dikarya</taxon>
        <taxon>Basidiomycota</taxon>
        <taxon>Agaricomycotina</taxon>
        <taxon>Agaricomycetes</taxon>
        <taxon>Agaricomycetidae</taxon>
        <taxon>Agaricales</taxon>
        <taxon>Pleurotineae</taxon>
        <taxon>Stephanosporaceae</taxon>
        <taxon>Cristinia</taxon>
    </lineage>
</organism>
<sequence length="318" mass="35001">MSSNSTDPIFPADTFGPDGQVVKSPYYEYLVSQGVAYTFVVLFSLTTAVHIGQAIYFRMWVLFPTVVLAGVGEILGWSGRLWSSYSPLDQNPYLMQIVATILAPTPFVAALFILFSRITQKLGTQYSRLSPRWYARIFLTADIIALVVQGAGGGLAATANTDAGSNLGANIMLGGIIFQLVALVIFIGIATEYYMRYLADRPIRFDAQSRRVEWGQRMRIFTGALVFIVICILIRSIYRSAELADGWNGAIITTQIYFNLFDAAVVLLAIVTLNFFHPGYMLKVDGGKFQAGETIVLGDTYNKEVSGPSTPNTFDSRV</sequence>
<comment type="subcellular location">
    <subcellularLocation>
        <location evidence="1">Membrane</location>
        <topology evidence="1">Multi-pass membrane protein</topology>
    </subcellularLocation>
</comment>
<evidence type="ECO:0000256" key="4">
    <source>
        <dbReference type="ARBA" id="ARBA00023136"/>
    </source>
</evidence>